<dbReference type="FunFam" id="2.130.10.10:FF:000848">
    <property type="entry name" value="SNARE-dependent exocytosis protein (Sro7), putative"/>
    <property type="match status" value="1"/>
</dbReference>
<name>A0A6A6S0W6_9PLEO</name>
<evidence type="ECO:0000256" key="1">
    <source>
        <dbReference type="ARBA" id="ARBA00008070"/>
    </source>
</evidence>
<dbReference type="SMART" id="SM00320">
    <property type="entry name" value="WD40"/>
    <property type="match status" value="4"/>
</dbReference>
<dbReference type="PANTHER" id="PTHR10241:SF25">
    <property type="entry name" value="TOMOSYN, ISOFORM C"/>
    <property type="match status" value="1"/>
</dbReference>
<accession>A0A6A6S0W6</accession>
<dbReference type="OrthoDB" id="19944at2759"/>
<dbReference type="GO" id="GO:0006887">
    <property type="term" value="P:exocytosis"/>
    <property type="evidence" value="ECO:0007669"/>
    <property type="project" value="UniProtKB-KW"/>
</dbReference>
<feature type="compositionally biased region" description="Low complexity" evidence="4">
    <location>
        <begin position="947"/>
        <end position="968"/>
    </location>
</feature>
<evidence type="ECO:0000259" key="5">
    <source>
        <dbReference type="Pfam" id="PF08596"/>
    </source>
</evidence>
<feature type="region of interest" description="Disordered" evidence="4">
    <location>
        <begin position="916"/>
        <end position="969"/>
    </location>
</feature>
<dbReference type="GO" id="GO:0045159">
    <property type="term" value="F:myosin II binding"/>
    <property type="evidence" value="ECO:0007669"/>
    <property type="project" value="TreeGrafter"/>
</dbReference>
<evidence type="ECO:0000256" key="4">
    <source>
        <dbReference type="SAM" id="MobiDB-lite"/>
    </source>
</evidence>
<evidence type="ECO:0000313" key="6">
    <source>
        <dbReference type="EMBL" id="KAF2641479.1"/>
    </source>
</evidence>
<evidence type="ECO:0000256" key="3">
    <source>
        <dbReference type="PROSITE-ProRule" id="PRU00221"/>
    </source>
</evidence>
<gene>
    <name evidence="6" type="ORF">P280DRAFT_517677</name>
</gene>
<organism evidence="6 7">
    <name type="scientific">Massarina eburnea CBS 473.64</name>
    <dbReference type="NCBI Taxonomy" id="1395130"/>
    <lineage>
        <taxon>Eukaryota</taxon>
        <taxon>Fungi</taxon>
        <taxon>Dikarya</taxon>
        <taxon>Ascomycota</taxon>
        <taxon>Pezizomycotina</taxon>
        <taxon>Dothideomycetes</taxon>
        <taxon>Pleosporomycetidae</taxon>
        <taxon>Pleosporales</taxon>
        <taxon>Massarineae</taxon>
        <taxon>Massarinaceae</taxon>
        <taxon>Massarina</taxon>
    </lineage>
</organism>
<evidence type="ECO:0000256" key="2">
    <source>
        <dbReference type="ARBA" id="ARBA00022483"/>
    </source>
</evidence>
<dbReference type="AlphaFoldDB" id="A0A6A6S0W6"/>
<dbReference type="InterPro" id="IPR013905">
    <property type="entry name" value="Lgl_C_dom"/>
</dbReference>
<evidence type="ECO:0000313" key="7">
    <source>
        <dbReference type="Proteomes" id="UP000799753"/>
    </source>
</evidence>
<keyword evidence="3" id="KW-0853">WD repeat</keyword>
<sequence length="1029" mass="111126">MAHLLRGKQAGVPTDLSAGLGPDLFELDHVRMPRSAPQNAGALLTAAQIKNYGINSQIAQIAYDPVQALLAVGTNETKFGHGQIYVFGQGRVEIVFPLPHAASIKILQFCADKLLCVDSRNDLSVFSLETKRLLHAHSPPAKITALHSDPTLDYALLGTANGDILAYDLAREHLTQFRIPNLWREEFPKSRLTSVVTLALHPRDIGSLLVGYNAGAAIFSFKQNKATRFFHYALPRGAAGGDSDPVSVSTERSPPLTQAVWHPTGTFVLTGHEDGSLVVWDPKDGRIVQARTLQDTNVDKPGPGTFSPGAGPGTFALNSPIFKIAWCASENPDETGILVAGGQPSNIAAKSMTFFELGRTPIYSTSSWQILSAHFEEPKRQRMLPCPPGTEVVDLCLIPRTSPHFAGCHDPIAIVALLASGELITLSFPSGMPISPTNQLPVSLTLAHPFVNYANLAPVERTRWLGMTEKRQQGPKFVTGGHEAKYPLMRFEHRNIVQTSHADGTIRLWDAGHADEIENNALLQLDVARAVGRHDGVETTRISFSGAASELSVGLRTGELAVFRWGINKHPGEEIPPGENTPNELTDISERSEASLKEGMLPLTLLVENNGPVTALKHSDVGFVAAGFEGGSLAIVDLRGPAIIYHANMTDFIKADKRSSFRRSSSHTTTKAEWPTSIEFSVMSLDGDDYSSIFVHVGTNLGHIATFKLLPEASGKYAASFVGASMLDDKIIAICPIHADSGQPAYASQAAVSGLRNGSKVNGVLVAVTASGARIFKPATHKGASKSWDEFLCDSAAIVRYGELGYALLGLYGDGFARAYSIPALKEIGAVKVSDTLDILRFSDAVITSTGDILGWKGPAEMALINVLGTNLKLDQTRDTLLNPELLIPPRPTISNMQWISGTQFVTPEDMDLLIGGPDRPPSKRMLAQARADEASRRRDEYAQNNPAYPSYPSHPDASSSSGAAPSDETWGAWATRQMNERTEKLNQVGDDMQNLSSNSKGWADDVNKYVNKQKRGFVMGAVKSKFGF</sequence>
<dbReference type="Pfam" id="PF00400">
    <property type="entry name" value="WD40"/>
    <property type="match status" value="1"/>
</dbReference>
<dbReference type="PANTHER" id="PTHR10241">
    <property type="entry name" value="LETHAL 2 GIANT LARVAE PROTEIN"/>
    <property type="match status" value="1"/>
</dbReference>
<dbReference type="EMBL" id="MU006783">
    <property type="protein sequence ID" value="KAF2641479.1"/>
    <property type="molecule type" value="Genomic_DNA"/>
</dbReference>
<dbReference type="InterPro" id="IPR001680">
    <property type="entry name" value="WD40_rpt"/>
</dbReference>
<keyword evidence="7" id="KW-1185">Reference proteome</keyword>
<dbReference type="Proteomes" id="UP000799753">
    <property type="component" value="Unassembled WGS sequence"/>
</dbReference>
<keyword evidence="2" id="KW-0268">Exocytosis</keyword>
<dbReference type="GO" id="GO:0005096">
    <property type="term" value="F:GTPase activator activity"/>
    <property type="evidence" value="ECO:0007669"/>
    <property type="project" value="TreeGrafter"/>
</dbReference>
<dbReference type="SUPFAM" id="SSF50978">
    <property type="entry name" value="WD40 repeat-like"/>
    <property type="match status" value="1"/>
</dbReference>
<reference evidence="6" key="1">
    <citation type="journal article" date="2020" name="Stud. Mycol.">
        <title>101 Dothideomycetes genomes: a test case for predicting lifestyles and emergence of pathogens.</title>
        <authorList>
            <person name="Haridas S."/>
            <person name="Albert R."/>
            <person name="Binder M."/>
            <person name="Bloem J."/>
            <person name="Labutti K."/>
            <person name="Salamov A."/>
            <person name="Andreopoulos B."/>
            <person name="Baker S."/>
            <person name="Barry K."/>
            <person name="Bills G."/>
            <person name="Bluhm B."/>
            <person name="Cannon C."/>
            <person name="Castanera R."/>
            <person name="Culley D."/>
            <person name="Daum C."/>
            <person name="Ezra D."/>
            <person name="Gonzalez J."/>
            <person name="Henrissat B."/>
            <person name="Kuo A."/>
            <person name="Liang C."/>
            <person name="Lipzen A."/>
            <person name="Lutzoni F."/>
            <person name="Magnuson J."/>
            <person name="Mondo S."/>
            <person name="Nolan M."/>
            <person name="Ohm R."/>
            <person name="Pangilinan J."/>
            <person name="Park H.-J."/>
            <person name="Ramirez L."/>
            <person name="Alfaro M."/>
            <person name="Sun H."/>
            <person name="Tritt A."/>
            <person name="Yoshinaga Y."/>
            <person name="Zwiers L.-H."/>
            <person name="Turgeon B."/>
            <person name="Goodwin S."/>
            <person name="Spatafora J."/>
            <person name="Crous P."/>
            <person name="Grigoriev I."/>
        </authorList>
    </citation>
    <scope>NUCLEOTIDE SEQUENCE</scope>
    <source>
        <strain evidence="6">CBS 473.64</strain>
    </source>
</reference>
<dbReference type="InterPro" id="IPR015943">
    <property type="entry name" value="WD40/YVTN_repeat-like_dom_sf"/>
</dbReference>
<comment type="similarity">
    <text evidence="1">Belongs to the WD repeat L(2)GL family.</text>
</comment>
<dbReference type="Gene3D" id="2.130.10.10">
    <property type="entry name" value="YVTN repeat-like/Quinoprotein amine dehydrogenase"/>
    <property type="match status" value="1"/>
</dbReference>
<dbReference type="PROSITE" id="PS50082">
    <property type="entry name" value="WD_REPEATS_2"/>
    <property type="match status" value="1"/>
</dbReference>
<dbReference type="GO" id="GO:0006893">
    <property type="term" value="P:Golgi to plasma membrane transport"/>
    <property type="evidence" value="ECO:0007669"/>
    <property type="project" value="TreeGrafter"/>
</dbReference>
<dbReference type="GO" id="GO:0005886">
    <property type="term" value="C:plasma membrane"/>
    <property type="evidence" value="ECO:0007669"/>
    <property type="project" value="TreeGrafter"/>
</dbReference>
<feature type="domain" description="Lethal giant larvae (Lgl)-like C-terminal" evidence="5">
    <location>
        <begin position="537"/>
        <end position="924"/>
    </location>
</feature>
<proteinExistence type="inferred from homology"/>
<dbReference type="GO" id="GO:0019905">
    <property type="term" value="F:syntaxin binding"/>
    <property type="evidence" value="ECO:0007669"/>
    <property type="project" value="TreeGrafter"/>
</dbReference>
<protein>
    <recommendedName>
        <fullName evidence="5">Lethal giant larvae (Lgl)-like C-terminal domain-containing protein</fullName>
    </recommendedName>
</protein>
<dbReference type="GO" id="GO:0005737">
    <property type="term" value="C:cytoplasm"/>
    <property type="evidence" value="ECO:0007669"/>
    <property type="project" value="TreeGrafter"/>
</dbReference>
<feature type="compositionally biased region" description="Basic and acidic residues" evidence="4">
    <location>
        <begin position="931"/>
        <end position="942"/>
    </location>
</feature>
<dbReference type="Pfam" id="PF08596">
    <property type="entry name" value="Lgl_C"/>
    <property type="match status" value="1"/>
</dbReference>
<dbReference type="InterPro" id="IPR036322">
    <property type="entry name" value="WD40_repeat_dom_sf"/>
</dbReference>
<feature type="repeat" description="WD" evidence="3">
    <location>
        <begin position="249"/>
        <end position="290"/>
    </location>
</feature>